<protein>
    <submittedName>
        <fullName evidence="2">Uncharacterized protein</fullName>
    </submittedName>
</protein>
<dbReference type="Proteomes" id="UP000252586">
    <property type="component" value="Unassembled WGS sequence"/>
</dbReference>
<dbReference type="SUPFAM" id="SSF103647">
    <property type="entry name" value="TSP type-3 repeat"/>
    <property type="match status" value="1"/>
</dbReference>
<dbReference type="RefSeq" id="WP_067502849.1">
    <property type="nucleotide sequence ID" value="NZ_CP107943.1"/>
</dbReference>
<comment type="caution">
    <text evidence="2">The sequence shown here is derived from an EMBL/GenBank/DDBJ whole genome shotgun (WGS) entry which is preliminary data.</text>
</comment>
<accession>A0A366DNH6</accession>
<dbReference type="STRING" id="1210090.GCA_001613185_00595"/>
<dbReference type="InterPro" id="IPR028974">
    <property type="entry name" value="TSP_type-3_rpt"/>
</dbReference>
<name>A0A366DNH6_9NOCA</name>
<evidence type="ECO:0000256" key="1">
    <source>
        <dbReference type="SAM" id="MobiDB-lite"/>
    </source>
</evidence>
<dbReference type="EMBL" id="QNRE01000004">
    <property type="protein sequence ID" value="RBO91641.1"/>
    <property type="molecule type" value="Genomic_DNA"/>
</dbReference>
<gene>
    <name evidence="2" type="ORF">DFR74_104345</name>
</gene>
<evidence type="ECO:0000313" key="2">
    <source>
        <dbReference type="EMBL" id="RBO91641.1"/>
    </source>
</evidence>
<keyword evidence="3" id="KW-1185">Reference proteome</keyword>
<dbReference type="GO" id="GO:0005509">
    <property type="term" value="F:calcium ion binding"/>
    <property type="evidence" value="ECO:0007669"/>
    <property type="project" value="InterPro"/>
</dbReference>
<evidence type="ECO:0000313" key="3">
    <source>
        <dbReference type="Proteomes" id="UP000252586"/>
    </source>
</evidence>
<sequence>MTDIEYVFGTGDGVVSTWTSPADLDLASTGTADALQLDFDGDGLADDALWDSRGTGVADVAALDLDDDGLLDAFFLDPTGLGTWNQQITGTADPAADQLLRSYTEPPAPQADPVTEALADYPLDVTALPVEAIPPAYLPRTDPIAMYPPTQPWPELRDPLATADQAEPTSDRHPSS</sequence>
<organism evidence="2 3">
    <name type="scientific">Nocardia puris</name>
    <dbReference type="NCBI Taxonomy" id="208602"/>
    <lineage>
        <taxon>Bacteria</taxon>
        <taxon>Bacillati</taxon>
        <taxon>Actinomycetota</taxon>
        <taxon>Actinomycetes</taxon>
        <taxon>Mycobacteriales</taxon>
        <taxon>Nocardiaceae</taxon>
        <taxon>Nocardia</taxon>
    </lineage>
</organism>
<dbReference type="OrthoDB" id="3700985at2"/>
<dbReference type="AlphaFoldDB" id="A0A366DNH6"/>
<proteinExistence type="predicted"/>
<reference evidence="2 3" key="1">
    <citation type="submission" date="2018-06" db="EMBL/GenBank/DDBJ databases">
        <title>Genomic Encyclopedia of Type Strains, Phase IV (KMG-IV): sequencing the most valuable type-strain genomes for metagenomic binning, comparative biology and taxonomic classification.</title>
        <authorList>
            <person name="Goeker M."/>
        </authorList>
    </citation>
    <scope>NUCLEOTIDE SEQUENCE [LARGE SCALE GENOMIC DNA]</scope>
    <source>
        <strain evidence="2 3">DSM 44599</strain>
    </source>
</reference>
<feature type="region of interest" description="Disordered" evidence="1">
    <location>
        <begin position="148"/>
        <end position="176"/>
    </location>
</feature>